<proteinExistence type="predicted"/>
<accession>A0ABY7FKW7</accession>
<organism evidence="1 2">
    <name type="scientific">Mya arenaria</name>
    <name type="common">Soft-shell clam</name>
    <dbReference type="NCBI Taxonomy" id="6604"/>
    <lineage>
        <taxon>Eukaryota</taxon>
        <taxon>Metazoa</taxon>
        <taxon>Spiralia</taxon>
        <taxon>Lophotrochozoa</taxon>
        <taxon>Mollusca</taxon>
        <taxon>Bivalvia</taxon>
        <taxon>Autobranchia</taxon>
        <taxon>Heteroconchia</taxon>
        <taxon>Euheterodonta</taxon>
        <taxon>Imparidentia</taxon>
        <taxon>Neoheterodontei</taxon>
        <taxon>Myida</taxon>
        <taxon>Myoidea</taxon>
        <taxon>Myidae</taxon>
        <taxon>Mya</taxon>
    </lineage>
</organism>
<name>A0ABY7FKW7_MYAAR</name>
<evidence type="ECO:0000313" key="2">
    <source>
        <dbReference type="Proteomes" id="UP001164746"/>
    </source>
</evidence>
<reference evidence="1" key="1">
    <citation type="submission" date="2022-11" db="EMBL/GenBank/DDBJ databases">
        <title>Centuries of genome instability and evolution in soft-shell clam transmissible cancer (bioRxiv).</title>
        <authorList>
            <person name="Hart S.F.M."/>
            <person name="Yonemitsu M.A."/>
            <person name="Giersch R.M."/>
            <person name="Beal B.F."/>
            <person name="Arriagada G."/>
            <person name="Davis B.W."/>
            <person name="Ostrander E.A."/>
            <person name="Goff S.P."/>
            <person name="Metzger M.J."/>
        </authorList>
    </citation>
    <scope>NUCLEOTIDE SEQUENCE</scope>
    <source>
        <strain evidence="1">MELC-2E11</strain>
        <tissue evidence="1">Siphon/mantle</tissue>
    </source>
</reference>
<evidence type="ECO:0000313" key="1">
    <source>
        <dbReference type="EMBL" id="WAR21381.1"/>
    </source>
</evidence>
<protein>
    <submittedName>
        <fullName evidence="1">Uncharacterized protein</fullName>
    </submittedName>
</protein>
<gene>
    <name evidence="1" type="ORF">MAR_015355</name>
</gene>
<keyword evidence="2" id="KW-1185">Reference proteome</keyword>
<sequence length="119" mass="13771">MLPNAKMSKHKLLDDTYSEYENLSTQPNEQKKVFPDLNREDSWSRSDFQPWIVTIMKISEVLMDLPERNVEEGTVVPTKKYHRDVAKAHLGEAHLSKADLQEADLHPTYELYDIRGGNS</sequence>
<dbReference type="Proteomes" id="UP001164746">
    <property type="component" value="Chromosome 12"/>
</dbReference>
<dbReference type="EMBL" id="CP111023">
    <property type="protein sequence ID" value="WAR21381.1"/>
    <property type="molecule type" value="Genomic_DNA"/>
</dbReference>